<keyword evidence="1" id="KW-1133">Transmembrane helix</keyword>
<dbReference type="RefSeq" id="WP_220109747.1">
    <property type="nucleotide sequence ID" value="NZ_JAHZST010000006.1"/>
</dbReference>
<proteinExistence type="predicted"/>
<evidence type="ECO:0000313" key="2">
    <source>
        <dbReference type="EMBL" id="MBW8184230.1"/>
    </source>
</evidence>
<keyword evidence="1" id="KW-0472">Membrane</keyword>
<sequence>MSNNDEQLDKMVSKLPKALSPKTDLWPEIEKRLDAPVGKHTNHWRTLALASVIIIGALLGLQQINKPTNIDPNQALLASIDNIQMQHANQVAELQMMGQKVDWQSSPFSSPVETGIKQLRQAAKEIYQSLKLNPTDQQLWELWLWTQSREIELLTQAQSLPVLQNQNGDTI</sequence>
<dbReference type="EMBL" id="JAHZST010000006">
    <property type="protein sequence ID" value="MBW8184230.1"/>
    <property type="molecule type" value="Genomic_DNA"/>
</dbReference>
<feature type="transmembrane region" description="Helical" evidence="1">
    <location>
        <begin position="43"/>
        <end position="61"/>
    </location>
</feature>
<evidence type="ECO:0000256" key="1">
    <source>
        <dbReference type="SAM" id="Phobius"/>
    </source>
</evidence>
<name>A0ABS7E3M8_9GAMM</name>
<accession>A0ABS7E3M8</accession>
<reference evidence="2 3" key="1">
    <citation type="submission" date="2021-07" db="EMBL/GenBank/DDBJ databases">
        <title>Shewanella sp. nov, isolated from SCS.</title>
        <authorList>
            <person name="Cao W.R."/>
        </authorList>
    </citation>
    <scope>NUCLEOTIDE SEQUENCE [LARGE SCALE GENOMIC DNA]</scope>
    <source>
        <strain evidence="2 3">NR704-98</strain>
    </source>
</reference>
<keyword evidence="3" id="KW-1185">Reference proteome</keyword>
<comment type="caution">
    <text evidence="2">The sequence shown here is derived from an EMBL/GenBank/DDBJ whole genome shotgun (WGS) entry which is preliminary data.</text>
</comment>
<gene>
    <name evidence="2" type="ORF">K0625_11125</name>
</gene>
<organism evidence="2 3">
    <name type="scientific">Shewanella nanhaiensis</name>
    <dbReference type="NCBI Taxonomy" id="2864872"/>
    <lineage>
        <taxon>Bacteria</taxon>
        <taxon>Pseudomonadati</taxon>
        <taxon>Pseudomonadota</taxon>
        <taxon>Gammaproteobacteria</taxon>
        <taxon>Alteromonadales</taxon>
        <taxon>Shewanellaceae</taxon>
        <taxon>Shewanella</taxon>
    </lineage>
</organism>
<evidence type="ECO:0008006" key="4">
    <source>
        <dbReference type="Google" id="ProtNLM"/>
    </source>
</evidence>
<keyword evidence="1" id="KW-0812">Transmembrane</keyword>
<evidence type="ECO:0000313" key="3">
    <source>
        <dbReference type="Proteomes" id="UP001195963"/>
    </source>
</evidence>
<protein>
    <recommendedName>
        <fullName evidence="4">Anti-sigma factor</fullName>
    </recommendedName>
</protein>
<dbReference type="Proteomes" id="UP001195963">
    <property type="component" value="Unassembled WGS sequence"/>
</dbReference>